<keyword evidence="9" id="KW-0533">Nickel</keyword>
<organism evidence="13 16">
    <name type="scientific">Anaerostipes hadrus</name>
    <dbReference type="NCBI Taxonomy" id="649756"/>
    <lineage>
        <taxon>Bacteria</taxon>
        <taxon>Bacillati</taxon>
        <taxon>Bacillota</taxon>
        <taxon>Clostridia</taxon>
        <taxon>Lachnospirales</taxon>
        <taxon>Lachnospiraceae</taxon>
        <taxon>Anaerostipes</taxon>
    </lineage>
</organism>
<dbReference type="InterPro" id="IPR001088">
    <property type="entry name" value="Glyco_hydro_4"/>
</dbReference>
<comment type="cofactor">
    <cofactor evidence="11">
        <name>NAD(+)</name>
        <dbReference type="ChEBI" id="CHEBI:57540"/>
    </cofactor>
    <text evidence="11">Binds 1 NAD(+) per subunit.</text>
</comment>
<sequence>MKGTVKIVTIGGGSSYTPELMEGFIKRYEELPIKEIWLVDIEDGKEKVEIVGALAQRMWDASPYDVKVYTTLDRREALKDADFVTTQFRVGLLDARIKDERIPSLYGMLGQETNGAGGMFKAFRTIPVIGQIIEDMRELCPDAWLINFTNPSGMVTEAVIKHFGWKKCIGLCNVPTIAMMAEPKLLGKDISQLNYRYAGINHFHWHKVFDENGNDMTPILIDHINEKGGGTPANIYQAEFPLELLHSMNMVPCGYHRYYYMKQAMLEHAIEEFNEGGTRAEQMKQVEHELFEIYKNAELHEKPEQLGKRGGAYYSDAACECIRAIYANKKIHMVVSTQNNGAISCLDDDSIVEVSSIISATGAQPMAFGKLPSAEKGWLQMMKAMEECTIEAALTGDYGKALEAFVLNPLVENNENTTKVLDELLVAHAKYLPQFKEKIEELKAKGVHSTDPVVMDLMEHGH</sequence>
<feature type="binding site" evidence="9">
    <location>
        <position position="172"/>
    </location>
    <ligand>
        <name>Mn(2+)</name>
        <dbReference type="ChEBI" id="CHEBI:29035"/>
    </ligand>
</feature>
<comment type="similarity">
    <text evidence="1 11">Belongs to the glycosyl hydrolase 4 family.</text>
</comment>
<dbReference type="GO" id="GO:0046872">
    <property type="term" value="F:metal ion binding"/>
    <property type="evidence" value="ECO:0007669"/>
    <property type="project" value="UniProtKB-KW"/>
</dbReference>
<feature type="site" description="Increases basicity of active site Tyr" evidence="10">
    <location>
        <position position="112"/>
    </location>
</feature>
<dbReference type="EMBL" id="CYXY01000009">
    <property type="protein sequence ID" value="CUM98075.1"/>
    <property type="molecule type" value="Genomic_DNA"/>
</dbReference>
<dbReference type="Proteomes" id="UP000095598">
    <property type="component" value="Unassembled WGS sequence"/>
</dbReference>
<keyword evidence="3 9" id="KW-0479">Metal-binding</keyword>
<dbReference type="PANTHER" id="PTHR32092:SF5">
    <property type="entry name" value="6-PHOSPHO-BETA-GLUCOSIDASE"/>
    <property type="match status" value="1"/>
</dbReference>
<keyword evidence="7 11" id="KW-0326">Glycosidase</keyword>
<evidence type="ECO:0000313" key="16">
    <source>
        <dbReference type="Proteomes" id="UP000095598"/>
    </source>
</evidence>
<accession>A0A173SQF1</accession>
<protein>
    <submittedName>
        <fullName evidence="13">6-phospho-beta-glucosidase</fullName>
        <ecNumber evidence="13">3.2.1.86</ecNumber>
    </submittedName>
</protein>
<proteinExistence type="inferred from homology"/>
<dbReference type="Gene3D" id="3.40.50.720">
    <property type="entry name" value="NAD(P)-binding Rossmann-like Domain"/>
    <property type="match status" value="1"/>
</dbReference>
<dbReference type="SUPFAM" id="SSF56327">
    <property type="entry name" value="LDH C-terminal domain-like"/>
    <property type="match status" value="1"/>
</dbReference>
<feature type="binding site" evidence="9">
    <location>
        <position position="202"/>
    </location>
    <ligand>
        <name>Mn(2+)</name>
        <dbReference type="ChEBI" id="CHEBI:29035"/>
    </ligand>
</feature>
<evidence type="ECO:0000256" key="10">
    <source>
        <dbReference type="PIRSR" id="PIRSR601088-4"/>
    </source>
</evidence>
<evidence type="ECO:0000256" key="4">
    <source>
        <dbReference type="ARBA" id="ARBA00022801"/>
    </source>
</evidence>
<dbReference type="Pfam" id="PF11975">
    <property type="entry name" value="Glyco_hydro_4C"/>
    <property type="match status" value="1"/>
</dbReference>
<evidence type="ECO:0000313" key="13">
    <source>
        <dbReference type="EMBL" id="CUM92682.1"/>
    </source>
</evidence>
<evidence type="ECO:0000256" key="6">
    <source>
        <dbReference type="ARBA" id="ARBA00023211"/>
    </source>
</evidence>
<dbReference type="PROSITE" id="PS01324">
    <property type="entry name" value="GLYCOSYL_HYDROL_F4"/>
    <property type="match status" value="1"/>
</dbReference>
<dbReference type="InterPro" id="IPR019802">
    <property type="entry name" value="GlycHydrolase_4_CS"/>
</dbReference>
<keyword evidence="6 9" id="KW-0464">Manganese</keyword>
<evidence type="ECO:0000256" key="11">
    <source>
        <dbReference type="RuleBase" id="RU361152"/>
    </source>
</evidence>
<evidence type="ECO:0000256" key="5">
    <source>
        <dbReference type="ARBA" id="ARBA00023027"/>
    </source>
</evidence>
<dbReference type="Pfam" id="PF02056">
    <property type="entry name" value="Glyco_hydro_4"/>
    <property type="match status" value="1"/>
</dbReference>
<dbReference type="SUPFAM" id="SSF51735">
    <property type="entry name" value="NAD(P)-binding Rossmann-fold domains"/>
    <property type="match status" value="1"/>
</dbReference>
<evidence type="ECO:0000256" key="1">
    <source>
        <dbReference type="ARBA" id="ARBA00010141"/>
    </source>
</evidence>
<keyword evidence="9" id="KW-0408">Iron</keyword>
<evidence type="ECO:0000256" key="7">
    <source>
        <dbReference type="ARBA" id="ARBA00023295"/>
    </source>
</evidence>
<comment type="subunit">
    <text evidence="2">Homotetramer.</text>
</comment>
<dbReference type="Proteomes" id="UP000095553">
    <property type="component" value="Unassembled WGS sequence"/>
</dbReference>
<name>A0A173SQF1_ANAHA</name>
<evidence type="ECO:0000256" key="2">
    <source>
        <dbReference type="ARBA" id="ARBA00011881"/>
    </source>
</evidence>
<evidence type="ECO:0000256" key="9">
    <source>
        <dbReference type="PIRSR" id="PIRSR601088-3"/>
    </source>
</evidence>
<feature type="binding site" evidence="8">
    <location>
        <position position="96"/>
    </location>
    <ligand>
        <name>substrate</name>
    </ligand>
</feature>
<dbReference type="Gene3D" id="3.90.110.10">
    <property type="entry name" value="Lactate dehydrogenase/glycoside hydrolase, family 4, C-terminal"/>
    <property type="match status" value="1"/>
</dbReference>
<keyword evidence="9" id="KW-0170">Cobalt</keyword>
<dbReference type="GO" id="GO:0008706">
    <property type="term" value="F:6-phospho-beta-glucosidase activity"/>
    <property type="evidence" value="ECO:0007669"/>
    <property type="project" value="UniProtKB-EC"/>
</dbReference>
<dbReference type="RefSeq" id="WP_055072890.1">
    <property type="nucleotide sequence ID" value="NZ_CACRSX010000039.1"/>
</dbReference>
<dbReference type="InterPro" id="IPR022616">
    <property type="entry name" value="Glyco_hydro_4_C"/>
</dbReference>
<evidence type="ECO:0000313" key="15">
    <source>
        <dbReference type="Proteomes" id="UP000095553"/>
    </source>
</evidence>
<dbReference type="PANTHER" id="PTHR32092">
    <property type="entry name" value="6-PHOSPHO-BETA-GLUCOSIDASE-RELATED"/>
    <property type="match status" value="1"/>
</dbReference>
<evidence type="ECO:0000313" key="14">
    <source>
        <dbReference type="EMBL" id="CUM98075.1"/>
    </source>
</evidence>
<keyword evidence="4 11" id="KW-0378">Hydrolase</keyword>
<evidence type="ECO:0000259" key="12">
    <source>
        <dbReference type="Pfam" id="PF11975"/>
    </source>
</evidence>
<gene>
    <name evidence="13" type="primary">chbF</name>
    <name evidence="13" type="ORF">ERS852425_01506</name>
    <name evidence="14" type="ORF">ERS852571_01787</name>
</gene>
<reference evidence="15 16" key="1">
    <citation type="submission" date="2015-09" db="EMBL/GenBank/DDBJ databases">
        <authorList>
            <consortium name="Pathogen Informatics"/>
        </authorList>
    </citation>
    <scope>NUCLEOTIDE SEQUENCE [LARGE SCALE GENOMIC DNA]</scope>
    <source>
        <strain evidence="13 16">2789STDY5608868</strain>
        <strain evidence="14 15">2789STDY5834959</strain>
    </source>
</reference>
<dbReference type="PRINTS" id="PR00732">
    <property type="entry name" value="GLHYDRLASE4"/>
</dbReference>
<evidence type="ECO:0000256" key="3">
    <source>
        <dbReference type="ARBA" id="ARBA00022723"/>
    </source>
</evidence>
<dbReference type="CDD" id="cd05296">
    <property type="entry name" value="GH4_P_beta_glucosidase"/>
    <property type="match status" value="1"/>
</dbReference>
<feature type="binding site" evidence="8">
    <location>
        <position position="150"/>
    </location>
    <ligand>
        <name>substrate</name>
    </ligand>
</feature>
<feature type="domain" description="Glycosyl hydrolase family 4 C-terminal" evidence="12">
    <location>
        <begin position="197"/>
        <end position="411"/>
    </location>
</feature>
<dbReference type="EMBL" id="CYXT01000009">
    <property type="protein sequence ID" value="CUM92682.1"/>
    <property type="molecule type" value="Genomic_DNA"/>
</dbReference>
<dbReference type="AlphaFoldDB" id="A0A173SQF1"/>
<evidence type="ECO:0000256" key="8">
    <source>
        <dbReference type="PIRSR" id="PIRSR601088-2"/>
    </source>
</evidence>
<dbReference type="InterPro" id="IPR036291">
    <property type="entry name" value="NAD(P)-bd_dom_sf"/>
</dbReference>
<dbReference type="InterPro" id="IPR015955">
    <property type="entry name" value="Lactate_DH/Glyco_Ohase_4_C"/>
</dbReference>
<dbReference type="GO" id="GO:0005975">
    <property type="term" value="P:carbohydrate metabolic process"/>
    <property type="evidence" value="ECO:0007669"/>
    <property type="project" value="InterPro"/>
</dbReference>
<dbReference type="EC" id="3.2.1.86" evidence="13"/>
<keyword evidence="5 11" id="KW-0520">NAD</keyword>
<dbReference type="GO" id="GO:0016616">
    <property type="term" value="F:oxidoreductase activity, acting on the CH-OH group of donors, NAD or NADP as acceptor"/>
    <property type="evidence" value="ECO:0007669"/>
    <property type="project" value="InterPro"/>
</dbReference>